<keyword evidence="4" id="KW-1185">Reference proteome</keyword>
<reference evidence="2" key="2">
    <citation type="submission" date="2019-06" db="EMBL/GenBank/DDBJ databases">
        <title>Genomics analysis of Aphanomyces spp. identifies a new class of oomycete effector associated with host adaptation.</title>
        <authorList>
            <person name="Gaulin E."/>
        </authorList>
    </citation>
    <scope>NUCLEOTIDE SEQUENCE</scope>
    <source>
        <strain evidence="2">CBS 578.67</strain>
    </source>
</reference>
<dbReference type="Gene3D" id="3.80.10.10">
    <property type="entry name" value="Ribonuclease Inhibitor"/>
    <property type="match status" value="1"/>
</dbReference>
<gene>
    <name evidence="3" type="primary">Aste57867_2654</name>
    <name evidence="2" type="ORF">As57867_002647</name>
    <name evidence="3" type="ORF">ASTE57867_2654</name>
</gene>
<dbReference type="SUPFAM" id="SSF52047">
    <property type="entry name" value="RNI-like"/>
    <property type="match status" value="1"/>
</dbReference>
<dbReference type="EMBL" id="VJMH01000349">
    <property type="protein sequence ID" value="KAF0716805.1"/>
    <property type="molecule type" value="Genomic_DNA"/>
</dbReference>
<feature type="compositionally biased region" description="Polar residues" evidence="1">
    <location>
        <begin position="357"/>
        <end position="373"/>
    </location>
</feature>
<name>A0A485K957_9STRA</name>
<dbReference type="Proteomes" id="UP000332933">
    <property type="component" value="Unassembled WGS sequence"/>
</dbReference>
<protein>
    <submittedName>
        <fullName evidence="3">Aste57867_2654 protein</fullName>
    </submittedName>
</protein>
<accession>A0A485K957</accession>
<reference evidence="3 4" key="1">
    <citation type="submission" date="2019-03" db="EMBL/GenBank/DDBJ databases">
        <authorList>
            <person name="Gaulin E."/>
            <person name="Dumas B."/>
        </authorList>
    </citation>
    <scope>NUCLEOTIDE SEQUENCE [LARGE SCALE GENOMIC DNA]</scope>
    <source>
        <strain evidence="3">CBS 568.67</strain>
    </source>
</reference>
<evidence type="ECO:0000313" key="3">
    <source>
        <dbReference type="EMBL" id="VFT79848.1"/>
    </source>
</evidence>
<sequence length="463" mass="51933">MDFEENSLSVLSMTILFWESLHVNGDDGVDHEGALAIIQSLCDRTIPFECLMLRVQSLDGAPFLTELENQRAGHRATTSGPRCMFETSRTGDVADVIRSIAHVFPTLHVHNSFDLALVRRCTGGGTIAWHGDYLSMGTSSSDWLDDSATLHVVEIDQSSETPSYMASFVSTLSLLVSPVRTFSLSWSLLESEDALFEYIRDSSVTSLTLSSLYVYDEEYENVQCWAIDNYPLVGLADDNFEHFLAWLTREPVTRLVLDEVFIPFNVDARQRLYQALFYTPTLRQVRFSRANFVGLASIDFSLPLQMSTLNLTATQLTSADMEALCRGLVHSNVRSLNLSENKFEPPSEKRPKPNPWQPSTTPTNEASPRTGNLSASPAADKAPAKLLAVTPHLQVLNLNGNVMSFKGTEEILRSLITRQEKFKHLLVQSGRLTKIQELRDISRHSEKIAKCDIFQWQTKPMGY</sequence>
<evidence type="ECO:0000313" key="2">
    <source>
        <dbReference type="EMBL" id="KAF0716805.1"/>
    </source>
</evidence>
<dbReference type="EMBL" id="CAADRA010000349">
    <property type="protein sequence ID" value="VFT79848.1"/>
    <property type="molecule type" value="Genomic_DNA"/>
</dbReference>
<evidence type="ECO:0000313" key="4">
    <source>
        <dbReference type="Proteomes" id="UP000332933"/>
    </source>
</evidence>
<dbReference type="AlphaFoldDB" id="A0A485K957"/>
<proteinExistence type="predicted"/>
<feature type="region of interest" description="Disordered" evidence="1">
    <location>
        <begin position="339"/>
        <end position="378"/>
    </location>
</feature>
<organism evidence="3 4">
    <name type="scientific">Aphanomyces stellatus</name>
    <dbReference type="NCBI Taxonomy" id="120398"/>
    <lineage>
        <taxon>Eukaryota</taxon>
        <taxon>Sar</taxon>
        <taxon>Stramenopiles</taxon>
        <taxon>Oomycota</taxon>
        <taxon>Saprolegniomycetes</taxon>
        <taxon>Saprolegniales</taxon>
        <taxon>Verrucalvaceae</taxon>
        <taxon>Aphanomyces</taxon>
    </lineage>
</organism>
<evidence type="ECO:0000256" key="1">
    <source>
        <dbReference type="SAM" id="MobiDB-lite"/>
    </source>
</evidence>
<dbReference type="InterPro" id="IPR032675">
    <property type="entry name" value="LRR_dom_sf"/>
</dbReference>
<feature type="compositionally biased region" description="Basic and acidic residues" evidence="1">
    <location>
        <begin position="341"/>
        <end position="351"/>
    </location>
</feature>